<evidence type="ECO:0000313" key="2">
    <source>
        <dbReference type="Proteomes" id="UP000193067"/>
    </source>
</evidence>
<sequence>MSSPRLPLDLCEEVIDRCAPPQWDALMNIRFWSSTVAESAKALIACALTCRAWVQRSIFCYYSTCLLLEDAESVDRLVGTISRNPGLAVFVRILSVRSGVEDYNRSPPSRQTFSSKYIPFRRTDLARTLQNIETIVYSGRGPWPYPPNAQFPRPIDLCRLIWALEQLQTLHLHKIEFDRILSGGEDPLDPGYETLRKMAMLRPRCQSLKTLMIDRTVSRFQTFPYGYVFGTSLTRWGVSVSIADSQSWRFAEPHSHRSLDGEKSVALIFEEDVAEQTCKRASDLSLYCERRSFGRVPVGDRMHATNVRIER</sequence>
<proteinExistence type="predicted"/>
<organism evidence="1 2">
    <name type="scientific">Trametes coccinea (strain BRFM310)</name>
    <name type="common">Pycnoporus coccineus</name>
    <dbReference type="NCBI Taxonomy" id="1353009"/>
    <lineage>
        <taxon>Eukaryota</taxon>
        <taxon>Fungi</taxon>
        <taxon>Dikarya</taxon>
        <taxon>Basidiomycota</taxon>
        <taxon>Agaricomycotina</taxon>
        <taxon>Agaricomycetes</taxon>
        <taxon>Polyporales</taxon>
        <taxon>Polyporaceae</taxon>
        <taxon>Trametes</taxon>
    </lineage>
</organism>
<accession>A0A1Y2I664</accession>
<keyword evidence="2" id="KW-1185">Reference proteome</keyword>
<dbReference type="EMBL" id="KZ084172">
    <property type="protein sequence ID" value="OSC96644.1"/>
    <property type="molecule type" value="Genomic_DNA"/>
</dbReference>
<evidence type="ECO:0008006" key="3">
    <source>
        <dbReference type="Google" id="ProtNLM"/>
    </source>
</evidence>
<name>A0A1Y2I664_TRAC3</name>
<evidence type="ECO:0000313" key="1">
    <source>
        <dbReference type="EMBL" id="OSC96644.1"/>
    </source>
</evidence>
<dbReference type="Proteomes" id="UP000193067">
    <property type="component" value="Unassembled WGS sequence"/>
</dbReference>
<gene>
    <name evidence="1" type="ORF">PYCCODRAFT_1262223</name>
</gene>
<reference evidence="1 2" key="1">
    <citation type="journal article" date="2015" name="Biotechnol. Biofuels">
        <title>Enhanced degradation of softwood versus hardwood by the white-rot fungus Pycnoporus coccineus.</title>
        <authorList>
            <person name="Couturier M."/>
            <person name="Navarro D."/>
            <person name="Chevret D."/>
            <person name="Henrissat B."/>
            <person name="Piumi F."/>
            <person name="Ruiz-Duenas F.J."/>
            <person name="Martinez A.T."/>
            <person name="Grigoriev I.V."/>
            <person name="Riley R."/>
            <person name="Lipzen A."/>
            <person name="Berrin J.G."/>
            <person name="Master E.R."/>
            <person name="Rosso M.N."/>
        </authorList>
    </citation>
    <scope>NUCLEOTIDE SEQUENCE [LARGE SCALE GENOMIC DNA]</scope>
    <source>
        <strain evidence="1 2">BRFM310</strain>
    </source>
</reference>
<dbReference type="OrthoDB" id="2804675at2759"/>
<protein>
    <recommendedName>
        <fullName evidence="3">F-box domain-containing protein</fullName>
    </recommendedName>
</protein>
<dbReference type="AlphaFoldDB" id="A0A1Y2I664"/>